<name>A0ABR1B0A2_POLSC</name>
<dbReference type="Proteomes" id="UP001359485">
    <property type="component" value="Unassembled WGS sequence"/>
</dbReference>
<comment type="caution">
    <text evidence="1">The sequence shown here is derived from an EMBL/GenBank/DDBJ whole genome shotgun (WGS) entry which is preliminary data.</text>
</comment>
<evidence type="ECO:0000313" key="2">
    <source>
        <dbReference type="Proteomes" id="UP001359485"/>
    </source>
</evidence>
<organism evidence="1 2">
    <name type="scientific">Polyplax serrata</name>
    <name type="common">Common mouse louse</name>
    <dbReference type="NCBI Taxonomy" id="468196"/>
    <lineage>
        <taxon>Eukaryota</taxon>
        <taxon>Metazoa</taxon>
        <taxon>Ecdysozoa</taxon>
        <taxon>Arthropoda</taxon>
        <taxon>Hexapoda</taxon>
        <taxon>Insecta</taxon>
        <taxon>Pterygota</taxon>
        <taxon>Neoptera</taxon>
        <taxon>Paraneoptera</taxon>
        <taxon>Psocodea</taxon>
        <taxon>Troctomorpha</taxon>
        <taxon>Phthiraptera</taxon>
        <taxon>Anoplura</taxon>
        <taxon>Polyplacidae</taxon>
        <taxon>Polyplax</taxon>
    </lineage>
</organism>
<accession>A0ABR1B0A2</accession>
<sequence>MTDQNNVDRLDGWYSRNNVLRFRLCECMFFVFALMKRDNAYECGMTTTVPVLINKIPYFKNVTHVKLNEKRLAFPVVPPQVGTGKLRNLSTNFQLKQENSSGVNEIETNSTNKFLITIYEKIRVRE</sequence>
<gene>
    <name evidence="1" type="ORF">RUM44_007294</name>
</gene>
<evidence type="ECO:0000313" key="1">
    <source>
        <dbReference type="EMBL" id="KAK6632253.1"/>
    </source>
</evidence>
<proteinExistence type="predicted"/>
<dbReference type="EMBL" id="JAWJWF010000005">
    <property type="protein sequence ID" value="KAK6632253.1"/>
    <property type="molecule type" value="Genomic_DNA"/>
</dbReference>
<reference evidence="1 2" key="1">
    <citation type="submission" date="2023-09" db="EMBL/GenBank/DDBJ databases">
        <title>Genomes of two closely related lineages of the louse Polyplax serrata with different host specificities.</title>
        <authorList>
            <person name="Martinu J."/>
            <person name="Tarabai H."/>
            <person name="Stefka J."/>
            <person name="Hypsa V."/>
        </authorList>
    </citation>
    <scope>NUCLEOTIDE SEQUENCE [LARGE SCALE GENOMIC DNA]</scope>
    <source>
        <strain evidence="1">98ZLc_SE</strain>
    </source>
</reference>
<keyword evidence="2" id="KW-1185">Reference proteome</keyword>
<protein>
    <submittedName>
        <fullName evidence="1">Uncharacterized protein</fullName>
    </submittedName>
</protein>